<protein>
    <submittedName>
        <fullName evidence="1">Glutaminyl-peptide cyclotransferase</fullName>
    </submittedName>
</protein>
<name>A0AAF0YTC9_9CORY</name>
<dbReference type="AlphaFoldDB" id="A0AAF0YTC9"/>
<dbReference type="GO" id="GO:0016603">
    <property type="term" value="F:glutaminyl-peptide cyclotransferase activity"/>
    <property type="evidence" value="ECO:0007669"/>
    <property type="project" value="InterPro"/>
</dbReference>
<dbReference type="RefSeq" id="WP_180805609.1">
    <property type="nucleotide sequence ID" value="NZ_CP136958.1"/>
</dbReference>
<reference evidence="1" key="2">
    <citation type="submission" date="2023-10" db="EMBL/GenBank/DDBJ databases">
        <authorList>
            <person name="Choi B."/>
        </authorList>
    </citation>
    <scope>NUCLEOTIDE SEQUENCE</scope>
    <source>
        <strain evidence="1">UMB0763</strain>
    </source>
</reference>
<organism evidence="1 2">
    <name type="scientific">Corynebacterium pyruviciproducens</name>
    <dbReference type="NCBI Taxonomy" id="598660"/>
    <lineage>
        <taxon>Bacteria</taxon>
        <taxon>Bacillati</taxon>
        <taxon>Actinomycetota</taxon>
        <taxon>Actinomycetes</taxon>
        <taxon>Mycobacteriales</taxon>
        <taxon>Corynebacteriaceae</taxon>
        <taxon>Corynebacterium</taxon>
    </lineage>
</organism>
<dbReference type="PANTHER" id="PTHR31270">
    <property type="entry name" value="GLUTAMINYL-PEPTIDE CYCLOTRANSFERASE"/>
    <property type="match status" value="1"/>
</dbReference>
<dbReference type="PANTHER" id="PTHR31270:SF1">
    <property type="entry name" value="GLUTAMINYL-PEPTIDE CYCLOTRANSFERASE"/>
    <property type="match status" value="1"/>
</dbReference>
<evidence type="ECO:0000313" key="1">
    <source>
        <dbReference type="EMBL" id="WOT01363.1"/>
    </source>
</evidence>
<proteinExistence type="predicted"/>
<dbReference type="KEGG" id="cpyr:CYJ47_08750"/>
<dbReference type="Proteomes" id="UP000234560">
    <property type="component" value="Chromosome"/>
</dbReference>
<evidence type="ECO:0000313" key="2">
    <source>
        <dbReference type="Proteomes" id="UP000234560"/>
    </source>
</evidence>
<dbReference type="Gene3D" id="2.130.10.10">
    <property type="entry name" value="YVTN repeat-like/Quinoprotein amine dehydrogenase"/>
    <property type="match status" value="1"/>
</dbReference>
<accession>A0AAF0YTC9</accession>
<gene>
    <name evidence="1" type="ORF">CYJ47_08750</name>
</gene>
<reference evidence="1" key="1">
    <citation type="submission" date="2017-12" db="EMBL/GenBank/DDBJ databases">
        <authorList>
            <person name="Thomas-White K."/>
            <person name="Wolfe A.J."/>
        </authorList>
    </citation>
    <scope>NUCLEOTIDE SEQUENCE</scope>
    <source>
        <strain evidence="1">UMB0763</strain>
    </source>
</reference>
<dbReference type="EMBL" id="CP136958">
    <property type="protein sequence ID" value="WOT01363.1"/>
    <property type="molecule type" value="Genomic_DNA"/>
</dbReference>
<dbReference type="InterPro" id="IPR007788">
    <property type="entry name" value="QCT"/>
</dbReference>
<dbReference type="InterPro" id="IPR015943">
    <property type="entry name" value="WD40/YVTN_repeat-like_dom_sf"/>
</dbReference>
<dbReference type="SUPFAM" id="SSF63829">
    <property type="entry name" value="Calcium-dependent phosphotriesterase"/>
    <property type="match status" value="1"/>
</dbReference>
<dbReference type="PROSITE" id="PS51257">
    <property type="entry name" value="PROKAR_LIPOPROTEIN"/>
    <property type="match status" value="1"/>
</dbReference>
<dbReference type="Pfam" id="PF05096">
    <property type="entry name" value="Glu_cyclase_2"/>
    <property type="match status" value="1"/>
</dbReference>
<sequence>MGRFFHVLTSLICSFAIVGCTPVDEFPAPGSSVGSSVSTASAALSNSSADKAASIPRLRVEVLNQLFFDPSTFTQGLEVDEDGTLLVSHGMYRQSGIYRRTLDGQVQESQRLADQYFGEGFTRVGSDVWMLTWKENTAFRLDAATLAVKETVSYPGEGWGLCSFEGDGQAQSMYMSDGTATLQERDPQTFALRRTVAVTAGGSPVTKLNELSCAPDGSLYANIFLTDEIVRIDPATGEVTGLIDASGLRPEGASDPNAVLNGIAHIPETDHFYLSGKMWPTLYEVRFVPA</sequence>